<keyword evidence="7 13" id="KW-0812">Transmembrane</keyword>
<dbReference type="AlphaFoldDB" id="A0A222E6E0"/>
<feature type="signal peptide" evidence="14">
    <location>
        <begin position="1"/>
        <end position="20"/>
    </location>
</feature>
<evidence type="ECO:0000256" key="13">
    <source>
        <dbReference type="RuleBase" id="RU362101"/>
    </source>
</evidence>
<keyword evidence="8 13" id="KW-1133">Transmembrane helix</keyword>
<evidence type="ECO:0000256" key="4">
    <source>
        <dbReference type="ARBA" id="ARBA00022448"/>
    </source>
</evidence>
<feature type="transmembrane region" description="Helical" evidence="13">
    <location>
        <begin position="135"/>
        <end position="153"/>
    </location>
</feature>
<comment type="similarity">
    <text evidence="13">Belongs to the NiCoT transporter (TC 2.A.52) family.</text>
</comment>
<dbReference type="GO" id="GO:0015099">
    <property type="term" value="F:nickel cation transmembrane transporter activity"/>
    <property type="evidence" value="ECO:0007669"/>
    <property type="project" value="UniProtKB-UniRule"/>
</dbReference>
<evidence type="ECO:0000256" key="12">
    <source>
        <dbReference type="ARBA" id="ARBA00023285"/>
    </source>
</evidence>
<dbReference type="KEGG" id="aht:ANTHELSMS3_03138"/>
<dbReference type="GO" id="GO:0046583">
    <property type="term" value="F:monoatomic cation efflux transmembrane transporter activity"/>
    <property type="evidence" value="ECO:0007669"/>
    <property type="project" value="TreeGrafter"/>
</dbReference>
<evidence type="ECO:0000256" key="6">
    <source>
        <dbReference type="ARBA" id="ARBA00022596"/>
    </source>
</evidence>
<organism evidence="15 16">
    <name type="scientific">Antarctobacter heliothermus</name>
    <dbReference type="NCBI Taxonomy" id="74033"/>
    <lineage>
        <taxon>Bacteria</taxon>
        <taxon>Pseudomonadati</taxon>
        <taxon>Pseudomonadota</taxon>
        <taxon>Alphaproteobacteria</taxon>
        <taxon>Rhodobacterales</taxon>
        <taxon>Roseobacteraceae</taxon>
        <taxon>Antarctobacter</taxon>
    </lineage>
</organism>
<feature type="transmembrane region" description="Helical" evidence="13">
    <location>
        <begin position="201"/>
        <end position="224"/>
    </location>
</feature>
<feature type="chain" id="PRO_5013279326" description="Nickel/cobalt efflux system" evidence="14">
    <location>
        <begin position="21"/>
        <end position="298"/>
    </location>
</feature>
<dbReference type="GO" id="GO:0032025">
    <property type="term" value="P:response to cobalt ion"/>
    <property type="evidence" value="ECO:0007669"/>
    <property type="project" value="TreeGrafter"/>
</dbReference>
<keyword evidence="5" id="KW-1003">Cell membrane</keyword>
<evidence type="ECO:0000313" key="15">
    <source>
        <dbReference type="EMBL" id="ASP21789.1"/>
    </source>
</evidence>
<dbReference type="RefSeq" id="WP_094035653.1">
    <property type="nucleotide sequence ID" value="NZ_CP022540.1"/>
</dbReference>
<evidence type="ECO:0000256" key="3">
    <source>
        <dbReference type="ARBA" id="ARBA00022426"/>
    </source>
</evidence>
<keyword evidence="9" id="KW-0406">Ion transport</keyword>
<dbReference type="GO" id="GO:0010045">
    <property type="term" value="P:response to nickel cation"/>
    <property type="evidence" value="ECO:0007669"/>
    <property type="project" value="TreeGrafter"/>
</dbReference>
<feature type="transmembrane region" description="Helical" evidence="13">
    <location>
        <begin position="268"/>
        <end position="291"/>
    </location>
</feature>
<sequence length="298" mass="31147">MRLIVLFCLILAALVAISMAVDFDAVARWAAGHQRGFQNQMAGAVRALRTGDPGALFTLLFAAASYGFVHAVGPGHGKALIGGVGLGSSVSTARLLVISLVSSLLQAFWAILLVYGGFALVEISARRMTTLAEDVLAPASYIAIASIGVILVWRGGRSLWREREALGLQKADHDHDHDHCGCHAHGPAPSDVAKLSSLRDAFVLVASIAIRPCTGAIFLLVIAWQMDIRTAGAAAVIVMGLGTAVFTSLVAVSTVTARRMSLVPVAKLLVVSQVLPVLQILAGGLIVWGSLTMLELAG</sequence>
<keyword evidence="16" id="KW-1185">Reference proteome</keyword>
<dbReference type="Pfam" id="PF03824">
    <property type="entry name" value="NicO"/>
    <property type="match status" value="1"/>
</dbReference>
<evidence type="ECO:0000256" key="9">
    <source>
        <dbReference type="ARBA" id="ARBA00023065"/>
    </source>
</evidence>
<dbReference type="InterPro" id="IPR051224">
    <property type="entry name" value="NiCoT_RcnA"/>
</dbReference>
<keyword evidence="3" id="KW-0171">Cobalt transport</keyword>
<proteinExistence type="inferred from homology"/>
<evidence type="ECO:0000313" key="16">
    <source>
        <dbReference type="Proteomes" id="UP000203589"/>
    </source>
</evidence>
<keyword evidence="4 13" id="KW-0813">Transport</keyword>
<dbReference type="PANTHER" id="PTHR40659">
    <property type="entry name" value="NICKEL/COBALT EFFLUX SYSTEM RCNA"/>
    <property type="match status" value="1"/>
</dbReference>
<feature type="transmembrane region" description="Helical" evidence="13">
    <location>
        <begin position="93"/>
        <end position="115"/>
    </location>
</feature>
<evidence type="ECO:0000256" key="10">
    <source>
        <dbReference type="ARBA" id="ARBA00023112"/>
    </source>
</evidence>
<dbReference type="OrthoDB" id="9812956at2"/>
<keyword evidence="6" id="KW-0533">Nickel</keyword>
<evidence type="ECO:0000256" key="8">
    <source>
        <dbReference type="ARBA" id="ARBA00022989"/>
    </source>
</evidence>
<dbReference type="GO" id="GO:0005886">
    <property type="term" value="C:plasma membrane"/>
    <property type="evidence" value="ECO:0007669"/>
    <property type="project" value="UniProtKB-SubCell"/>
</dbReference>
<comment type="function">
    <text evidence="1">Efflux system for nickel and cobalt.</text>
</comment>
<gene>
    <name evidence="15" type="ORF">ANTHELSMS3_03138</name>
</gene>
<evidence type="ECO:0000256" key="7">
    <source>
        <dbReference type="ARBA" id="ARBA00022692"/>
    </source>
</evidence>
<feature type="transmembrane region" description="Helical" evidence="13">
    <location>
        <begin position="230"/>
        <end position="256"/>
    </location>
</feature>
<name>A0A222E6E0_9RHOB</name>
<keyword evidence="12" id="KW-0170">Cobalt</keyword>
<keyword evidence="10" id="KW-0921">Nickel transport</keyword>
<evidence type="ECO:0000256" key="1">
    <source>
        <dbReference type="ARBA" id="ARBA00002510"/>
    </source>
</evidence>
<keyword evidence="14" id="KW-0732">Signal</keyword>
<evidence type="ECO:0000256" key="14">
    <source>
        <dbReference type="SAM" id="SignalP"/>
    </source>
</evidence>
<comment type="subcellular location">
    <subcellularLocation>
        <location evidence="2 13">Cell membrane</location>
        <topology evidence="2 13">Multi-pass membrane protein</topology>
    </subcellularLocation>
</comment>
<feature type="transmembrane region" description="Helical" evidence="13">
    <location>
        <begin position="54"/>
        <end position="72"/>
    </location>
</feature>
<evidence type="ECO:0000256" key="5">
    <source>
        <dbReference type="ARBA" id="ARBA00022475"/>
    </source>
</evidence>
<dbReference type="Proteomes" id="UP000203589">
    <property type="component" value="Chromosome"/>
</dbReference>
<reference evidence="15 16" key="1">
    <citation type="submission" date="2017-07" db="EMBL/GenBank/DDBJ databases">
        <title>Genome Sequence of Antarctobacter heliothermus Strain SMS3 Isolated from a culture of the Diatom Skeletonema marinoi.</title>
        <authorList>
            <person name="Topel M."/>
            <person name="Pinder M.I.M."/>
            <person name="Johansson O.N."/>
            <person name="Kourtchenko O."/>
            <person name="Godhe A."/>
            <person name="Clarke A.K."/>
        </authorList>
    </citation>
    <scope>NUCLEOTIDE SEQUENCE [LARGE SCALE GENOMIC DNA]</scope>
    <source>
        <strain evidence="15 16">SMS3</strain>
    </source>
</reference>
<dbReference type="EMBL" id="CP022540">
    <property type="protein sequence ID" value="ASP21789.1"/>
    <property type="molecule type" value="Genomic_DNA"/>
</dbReference>
<evidence type="ECO:0000256" key="11">
    <source>
        <dbReference type="ARBA" id="ARBA00023136"/>
    </source>
</evidence>
<dbReference type="GO" id="GO:0006824">
    <property type="term" value="P:cobalt ion transport"/>
    <property type="evidence" value="ECO:0007669"/>
    <property type="project" value="UniProtKB-KW"/>
</dbReference>
<dbReference type="InterPro" id="IPR011541">
    <property type="entry name" value="Ni/Co_transpt_high_affinity"/>
</dbReference>
<keyword evidence="11 13" id="KW-0472">Membrane</keyword>
<protein>
    <recommendedName>
        <fullName evidence="13">Nickel/cobalt efflux system</fullName>
    </recommendedName>
</protein>
<evidence type="ECO:0000256" key="2">
    <source>
        <dbReference type="ARBA" id="ARBA00004651"/>
    </source>
</evidence>
<accession>A0A222E6E0</accession>
<dbReference type="PANTHER" id="PTHR40659:SF1">
    <property type="entry name" value="NICKEL_COBALT EFFLUX SYSTEM RCNA"/>
    <property type="match status" value="1"/>
</dbReference>